<evidence type="ECO:0000313" key="1">
    <source>
        <dbReference type="EMBL" id="KZP13770.1"/>
    </source>
</evidence>
<protein>
    <submittedName>
        <fullName evidence="1">Uncharacterized protein</fullName>
    </submittedName>
</protein>
<dbReference type="EMBL" id="KV417627">
    <property type="protein sequence ID" value="KZP13770.1"/>
    <property type="molecule type" value="Genomic_DNA"/>
</dbReference>
<reference evidence="1 2" key="1">
    <citation type="journal article" date="2016" name="Mol. Biol. Evol.">
        <title>Comparative Genomics of Early-Diverging Mushroom-Forming Fungi Provides Insights into the Origins of Lignocellulose Decay Capabilities.</title>
        <authorList>
            <person name="Nagy L.G."/>
            <person name="Riley R."/>
            <person name="Tritt A."/>
            <person name="Adam C."/>
            <person name="Daum C."/>
            <person name="Floudas D."/>
            <person name="Sun H."/>
            <person name="Yadav J.S."/>
            <person name="Pangilinan J."/>
            <person name="Larsson K.H."/>
            <person name="Matsuura K."/>
            <person name="Barry K."/>
            <person name="Labutti K."/>
            <person name="Kuo R."/>
            <person name="Ohm R.A."/>
            <person name="Bhattacharya S.S."/>
            <person name="Shirouzu T."/>
            <person name="Yoshinaga Y."/>
            <person name="Martin F.M."/>
            <person name="Grigoriev I.V."/>
            <person name="Hibbett D.S."/>
        </authorList>
    </citation>
    <scope>NUCLEOTIDE SEQUENCE [LARGE SCALE GENOMIC DNA]</scope>
    <source>
        <strain evidence="1 2">CBS 109695</strain>
    </source>
</reference>
<proteinExistence type="predicted"/>
<evidence type="ECO:0000313" key="2">
    <source>
        <dbReference type="Proteomes" id="UP000076532"/>
    </source>
</evidence>
<accession>A0A166CL35</accession>
<keyword evidence="2" id="KW-1185">Reference proteome</keyword>
<sequence>MPRYKLIGNSTTVFIVVGLNHERDRVNLRFLMMNLPIGCLERLQHNTPLGLVHHRRAAPLLDVRGLEVRAFTSGDNGLVQGVCTRTMWMLRERKKLRIVMTWEDTASMVASKRNKSKYSGLAVEEQGIDLQIGNVSNYTVFLQHLGVASVN</sequence>
<dbReference type="AlphaFoldDB" id="A0A166CL35"/>
<gene>
    <name evidence="1" type="ORF">FIBSPDRAFT_122149</name>
</gene>
<name>A0A166CL35_9AGAM</name>
<organism evidence="1 2">
    <name type="scientific">Athelia psychrophila</name>
    <dbReference type="NCBI Taxonomy" id="1759441"/>
    <lineage>
        <taxon>Eukaryota</taxon>
        <taxon>Fungi</taxon>
        <taxon>Dikarya</taxon>
        <taxon>Basidiomycota</taxon>
        <taxon>Agaricomycotina</taxon>
        <taxon>Agaricomycetes</taxon>
        <taxon>Agaricomycetidae</taxon>
        <taxon>Atheliales</taxon>
        <taxon>Atheliaceae</taxon>
        <taxon>Athelia</taxon>
    </lineage>
</organism>
<dbReference type="Proteomes" id="UP000076532">
    <property type="component" value="Unassembled WGS sequence"/>
</dbReference>